<evidence type="ECO:0000313" key="5">
    <source>
        <dbReference type="Proteomes" id="UP000290288"/>
    </source>
</evidence>
<keyword evidence="2" id="KW-0732">Signal</keyword>
<protein>
    <recommendedName>
        <fullName evidence="3">Asl1-like glycosyl hydrolase catalytic domain-containing protein</fullName>
    </recommendedName>
</protein>
<dbReference type="SUPFAM" id="SSF51445">
    <property type="entry name" value="(Trans)glycosidases"/>
    <property type="match status" value="1"/>
</dbReference>
<dbReference type="OrthoDB" id="5959761at2759"/>
<evidence type="ECO:0000256" key="1">
    <source>
        <dbReference type="SAM" id="MobiDB-lite"/>
    </source>
</evidence>
<name>A0A4Q2E373_9AGAR</name>
<evidence type="ECO:0000256" key="2">
    <source>
        <dbReference type="SAM" id="SignalP"/>
    </source>
</evidence>
<dbReference type="EMBL" id="SDEE01000001">
    <property type="protein sequence ID" value="RXW25835.1"/>
    <property type="molecule type" value="Genomic_DNA"/>
</dbReference>
<dbReference type="GO" id="GO:0009277">
    <property type="term" value="C:fungal-type cell wall"/>
    <property type="evidence" value="ECO:0007669"/>
    <property type="project" value="TreeGrafter"/>
</dbReference>
<reference evidence="4 5" key="1">
    <citation type="submission" date="2019-01" db="EMBL/GenBank/DDBJ databases">
        <title>Draft genome sequence of Psathyrella aberdarensis IHI B618.</title>
        <authorList>
            <person name="Buettner E."/>
            <person name="Kellner H."/>
        </authorList>
    </citation>
    <scope>NUCLEOTIDE SEQUENCE [LARGE SCALE GENOMIC DNA]</scope>
    <source>
        <strain evidence="4 5">IHI B618</strain>
    </source>
</reference>
<dbReference type="InterPro" id="IPR053183">
    <property type="entry name" value="ASL1"/>
</dbReference>
<feature type="compositionally biased region" description="Low complexity" evidence="1">
    <location>
        <begin position="64"/>
        <end position="96"/>
    </location>
</feature>
<organism evidence="4 5">
    <name type="scientific">Candolleomyces aberdarensis</name>
    <dbReference type="NCBI Taxonomy" id="2316362"/>
    <lineage>
        <taxon>Eukaryota</taxon>
        <taxon>Fungi</taxon>
        <taxon>Dikarya</taxon>
        <taxon>Basidiomycota</taxon>
        <taxon>Agaricomycotina</taxon>
        <taxon>Agaricomycetes</taxon>
        <taxon>Agaricomycetidae</taxon>
        <taxon>Agaricales</taxon>
        <taxon>Agaricineae</taxon>
        <taxon>Psathyrellaceae</taxon>
        <taxon>Candolleomyces</taxon>
    </lineage>
</organism>
<dbReference type="InterPro" id="IPR024655">
    <property type="entry name" value="Asl1_glyco_hydro_catalytic"/>
</dbReference>
<feature type="region of interest" description="Disordered" evidence="1">
    <location>
        <begin position="43"/>
        <end position="136"/>
    </location>
</feature>
<sequence>MALNIVRLVALASLAVIGASFGAQPANAVSLESHHFVRHDHAARHHGLVAKRQATTRPRRCRARTSTLANGSSSAAGTSSTSAAPAPPASSARPTTTPAPAPPPPATTSKAQAPATTSKAATNNNNNNNNNNGGGGGGSGKTGIAYAGNVNVPAFIAGSRQVKYIYNWSPWKPEFMGEIPWVEYVPMFWGEKQAGDFDRLVNRGYARFALGMNEPNQEGQANIPASRGAQLWRQHLQPLKSQGYTLGSPAPTNAPSGKTWLRDFLNQCGDCSVDFIATHWYGTDAQQFIAHLQDYHNTFGRNLWVTEYACQDFSGRNQQCSSGQVSSFMRTTRDFMEGASWVQAYFYFGVLHDMNNVQYTNKLINGDSSPNTLGRTYIGY</sequence>
<evidence type="ECO:0000259" key="3">
    <source>
        <dbReference type="Pfam" id="PF11790"/>
    </source>
</evidence>
<dbReference type="Proteomes" id="UP000290288">
    <property type="component" value="Unassembled WGS sequence"/>
</dbReference>
<dbReference type="PANTHER" id="PTHR34154">
    <property type="entry name" value="ALKALI-SENSITIVE LINKAGE PROTEIN 1"/>
    <property type="match status" value="1"/>
</dbReference>
<feature type="chain" id="PRO_5020839150" description="Asl1-like glycosyl hydrolase catalytic domain-containing protein" evidence="2">
    <location>
        <begin position="23"/>
        <end position="380"/>
    </location>
</feature>
<dbReference type="Gene3D" id="3.20.20.80">
    <property type="entry name" value="Glycosidases"/>
    <property type="match status" value="1"/>
</dbReference>
<dbReference type="AlphaFoldDB" id="A0A4Q2E373"/>
<proteinExistence type="predicted"/>
<keyword evidence="5" id="KW-1185">Reference proteome</keyword>
<feature type="compositionally biased region" description="Pro residues" evidence="1">
    <location>
        <begin position="97"/>
        <end position="106"/>
    </location>
</feature>
<dbReference type="Pfam" id="PF11790">
    <property type="entry name" value="Glyco_hydro_cc"/>
    <property type="match status" value="1"/>
</dbReference>
<dbReference type="GO" id="GO:0071966">
    <property type="term" value="P:fungal-type cell wall polysaccharide metabolic process"/>
    <property type="evidence" value="ECO:0007669"/>
    <property type="project" value="TreeGrafter"/>
</dbReference>
<dbReference type="PANTHER" id="PTHR34154:SF3">
    <property type="entry name" value="ALKALI-SENSITIVE LINKAGE PROTEIN 1"/>
    <property type="match status" value="1"/>
</dbReference>
<dbReference type="InterPro" id="IPR017853">
    <property type="entry name" value="GH"/>
</dbReference>
<evidence type="ECO:0000313" key="4">
    <source>
        <dbReference type="EMBL" id="RXW25835.1"/>
    </source>
</evidence>
<feature type="signal peptide" evidence="2">
    <location>
        <begin position="1"/>
        <end position="22"/>
    </location>
</feature>
<gene>
    <name evidence="4" type="ORF">EST38_g112</name>
</gene>
<feature type="domain" description="Asl1-like glycosyl hydrolase catalytic" evidence="3">
    <location>
        <begin position="143"/>
        <end position="377"/>
    </location>
</feature>
<accession>A0A4Q2E373</accession>
<feature type="compositionally biased region" description="Low complexity" evidence="1">
    <location>
        <begin position="107"/>
        <end position="131"/>
    </location>
</feature>
<comment type="caution">
    <text evidence="4">The sequence shown here is derived from an EMBL/GenBank/DDBJ whole genome shotgun (WGS) entry which is preliminary data.</text>
</comment>
<dbReference type="STRING" id="2316362.A0A4Q2E373"/>